<reference evidence="2" key="1">
    <citation type="submission" date="2015-05" db="EMBL/GenBank/DDBJ databases">
        <authorList>
            <person name="Urmite Genomes"/>
        </authorList>
    </citation>
    <scope>NUCLEOTIDE SEQUENCE [LARGE SCALE GENOMIC DNA]</scope>
    <source>
        <strain evidence="2">LF1</strain>
    </source>
</reference>
<name>A0A0U1NY22_9BACI</name>
<organism evidence="1 2">
    <name type="scientific">Neobacillus massiliamazoniensis</name>
    <dbReference type="NCBI Taxonomy" id="1499688"/>
    <lineage>
        <taxon>Bacteria</taxon>
        <taxon>Bacillati</taxon>
        <taxon>Bacillota</taxon>
        <taxon>Bacilli</taxon>
        <taxon>Bacillales</taxon>
        <taxon>Bacillaceae</taxon>
        <taxon>Neobacillus</taxon>
    </lineage>
</organism>
<dbReference type="AlphaFoldDB" id="A0A0U1NY22"/>
<proteinExistence type="predicted"/>
<keyword evidence="2" id="KW-1185">Reference proteome</keyword>
<sequence>MLDQRELRIMEMKVKTYVESCASALDLFIKDCEVRNLRPHTIRNYQIEIYACLNQQREQGDLNRCLQLR</sequence>
<evidence type="ECO:0000313" key="1">
    <source>
        <dbReference type="EMBL" id="CRK82672.1"/>
    </source>
</evidence>
<dbReference type="EMBL" id="CVRB01000003">
    <property type="protein sequence ID" value="CRK82672.1"/>
    <property type="molecule type" value="Genomic_DNA"/>
</dbReference>
<dbReference type="Proteomes" id="UP000199087">
    <property type="component" value="Unassembled WGS sequence"/>
</dbReference>
<dbReference type="STRING" id="1499688.BN000_02615"/>
<dbReference type="RefSeq" id="WP_245640417.1">
    <property type="nucleotide sequence ID" value="NZ_CVRB01000003.1"/>
</dbReference>
<gene>
    <name evidence="1" type="primary">codV_1</name>
    <name evidence="1" type="ORF">BN000_02615</name>
</gene>
<evidence type="ECO:0000313" key="2">
    <source>
        <dbReference type="Proteomes" id="UP000199087"/>
    </source>
</evidence>
<accession>A0A0U1NY22</accession>
<protein>
    <submittedName>
        <fullName evidence="1">Site-specific integrase/recombinase</fullName>
    </submittedName>
</protein>